<dbReference type="AlphaFoldDB" id="A0A6A3PZP5"/>
<proteinExistence type="predicted"/>
<dbReference type="EMBL" id="QXGD01004017">
    <property type="protein sequence ID" value="KAE9172991.1"/>
    <property type="molecule type" value="Genomic_DNA"/>
</dbReference>
<evidence type="ECO:0000313" key="5">
    <source>
        <dbReference type="EMBL" id="KAE9065953.1"/>
    </source>
</evidence>
<evidence type="ECO:0000313" key="17">
    <source>
        <dbReference type="Proteomes" id="UP000460718"/>
    </source>
</evidence>
<dbReference type="EMBL" id="QXFX01004312">
    <property type="protein sequence ID" value="KAE9064575.1"/>
    <property type="molecule type" value="Genomic_DNA"/>
</dbReference>
<dbReference type="Proteomes" id="UP000429523">
    <property type="component" value="Unassembled WGS sequence"/>
</dbReference>
<evidence type="ECO:0000313" key="2">
    <source>
        <dbReference type="EMBL" id="KAE8920434.1"/>
    </source>
</evidence>
<dbReference type="EMBL" id="QXGC01004343">
    <property type="protein sequence ID" value="KAE9169879.1"/>
    <property type="molecule type" value="Genomic_DNA"/>
</dbReference>
<evidence type="ECO:0000256" key="1">
    <source>
        <dbReference type="SAM" id="MobiDB-lite"/>
    </source>
</evidence>
<gene>
    <name evidence="10" type="ORF">PF001_g28385</name>
    <name evidence="8" type="ORF">PF002_g29422</name>
    <name evidence="7" type="ORF">PF004_g28054</name>
    <name evidence="9" type="ORF">PF005_g18854</name>
    <name evidence="6" type="ORF">PF006_g28397</name>
    <name evidence="5" type="ORF">PF007_g28663</name>
    <name evidence="2" type="ORF">PF009_g29270</name>
    <name evidence="4" type="ORF">PF010_g28552</name>
    <name evidence="3" type="ORF">PF011_g26772</name>
</gene>
<evidence type="ECO:0000313" key="15">
    <source>
        <dbReference type="Proteomes" id="UP000440732"/>
    </source>
</evidence>
<dbReference type="Proteomes" id="UP000437068">
    <property type="component" value="Unassembled WGS sequence"/>
</dbReference>
<dbReference type="Proteomes" id="UP000488956">
    <property type="component" value="Unassembled WGS sequence"/>
</dbReference>
<evidence type="ECO:0000313" key="18">
    <source>
        <dbReference type="Proteomes" id="UP000476176"/>
    </source>
</evidence>
<dbReference type="Proteomes" id="UP000460718">
    <property type="component" value="Unassembled WGS sequence"/>
</dbReference>
<evidence type="ECO:0000313" key="8">
    <source>
        <dbReference type="EMBL" id="KAE9172991.1"/>
    </source>
</evidence>
<feature type="compositionally biased region" description="Polar residues" evidence="1">
    <location>
        <begin position="23"/>
        <end position="36"/>
    </location>
</feature>
<dbReference type="EMBL" id="QXGB01001400">
    <property type="protein sequence ID" value="KAE9191428.1"/>
    <property type="molecule type" value="Genomic_DNA"/>
</dbReference>
<dbReference type="EMBL" id="QXGF01004017">
    <property type="protein sequence ID" value="KAE8920434.1"/>
    <property type="molecule type" value="Genomic_DNA"/>
</dbReference>
<organism evidence="5 16">
    <name type="scientific">Phytophthora fragariae</name>
    <dbReference type="NCBI Taxonomy" id="53985"/>
    <lineage>
        <taxon>Eukaryota</taxon>
        <taxon>Sar</taxon>
        <taxon>Stramenopiles</taxon>
        <taxon>Oomycota</taxon>
        <taxon>Peronosporomycetes</taxon>
        <taxon>Peronosporales</taxon>
        <taxon>Peronosporaceae</taxon>
        <taxon>Phytophthora</taxon>
    </lineage>
</organism>
<accession>A0A6A3PZP5</accession>
<keyword evidence="12" id="KW-1185">Reference proteome</keyword>
<dbReference type="Proteomes" id="UP000440367">
    <property type="component" value="Unassembled WGS sequence"/>
</dbReference>
<dbReference type="EMBL" id="QXFW01003651">
    <property type="protein sequence ID" value="KAE8969510.1"/>
    <property type="molecule type" value="Genomic_DNA"/>
</dbReference>
<evidence type="ECO:0000313" key="4">
    <source>
        <dbReference type="EMBL" id="KAE9064575.1"/>
    </source>
</evidence>
<dbReference type="EMBL" id="QXGA01004235">
    <property type="protein sequence ID" value="KAE9075111.1"/>
    <property type="molecule type" value="Genomic_DNA"/>
</dbReference>
<dbReference type="Proteomes" id="UP000441208">
    <property type="component" value="Unassembled WGS sequence"/>
</dbReference>
<sequence length="105" mass="10967">MVSGNLAEHSSATDADEPRELSAQPTTPSGLMTTASRRGRIEGEARAFEGGNDAEDSSPRKGGQGGRHKALQHTKNADSRRTGRNCRGPGPRQLLGEGVSGPTKS</sequence>
<evidence type="ECO:0000313" key="13">
    <source>
        <dbReference type="Proteomes" id="UP000437068"/>
    </source>
</evidence>
<evidence type="ECO:0000313" key="12">
    <source>
        <dbReference type="Proteomes" id="UP000433483"/>
    </source>
</evidence>
<protein>
    <submittedName>
        <fullName evidence="5">Uncharacterized protein</fullName>
    </submittedName>
</protein>
<reference evidence="11 12" key="1">
    <citation type="submission" date="2018-08" db="EMBL/GenBank/DDBJ databases">
        <title>Genomic investigation of the strawberry pathogen Phytophthora fragariae indicates pathogenicity is determined by transcriptional variation in three key races.</title>
        <authorList>
            <person name="Adams T.M."/>
            <person name="Armitage A.D."/>
            <person name="Sobczyk M.K."/>
            <person name="Bates H.J."/>
            <person name="Dunwell J.M."/>
            <person name="Nellist C.F."/>
            <person name="Harrison R.J."/>
        </authorList>
    </citation>
    <scope>NUCLEOTIDE SEQUENCE [LARGE SCALE GENOMIC DNA]</scope>
    <source>
        <strain evidence="10 13">A4</strain>
        <strain evidence="8 14">BC-1</strain>
        <strain evidence="7 18">BC-23</strain>
        <strain evidence="9 12">NOV-27</strain>
        <strain evidence="6 15">NOV-5</strain>
        <strain evidence="5 16">NOV-71</strain>
        <strain evidence="2 11">NOV-9</strain>
        <strain evidence="4 19">ONT-3</strain>
        <strain evidence="3 17">SCRP245</strain>
    </source>
</reference>
<evidence type="ECO:0000313" key="14">
    <source>
        <dbReference type="Proteomes" id="UP000440367"/>
    </source>
</evidence>
<evidence type="ECO:0000313" key="9">
    <source>
        <dbReference type="EMBL" id="KAE9191428.1"/>
    </source>
</evidence>
<evidence type="ECO:0000313" key="7">
    <source>
        <dbReference type="EMBL" id="KAE9169879.1"/>
    </source>
</evidence>
<evidence type="ECO:0000313" key="19">
    <source>
        <dbReference type="Proteomes" id="UP000488956"/>
    </source>
</evidence>
<evidence type="ECO:0000313" key="10">
    <source>
        <dbReference type="EMBL" id="KAE9271419.1"/>
    </source>
</evidence>
<dbReference type="Proteomes" id="UP000433483">
    <property type="component" value="Unassembled WGS sequence"/>
</dbReference>
<dbReference type="Proteomes" id="UP000440732">
    <property type="component" value="Unassembled WGS sequence"/>
</dbReference>
<dbReference type="Proteomes" id="UP000476176">
    <property type="component" value="Unassembled WGS sequence"/>
</dbReference>
<evidence type="ECO:0000313" key="6">
    <source>
        <dbReference type="EMBL" id="KAE9075111.1"/>
    </source>
</evidence>
<evidence type="ECO:0000313" key="3">
    <source>
        <dbReference type="EMBL" id="KAE8969510.1"/>
    </source>
</evidence>
<dbReference type="OrthoDB" id="10431707at2759"/>
<evidence type="ECO:0000313" key="11">
    <source>
        <dbReference type="Proteomes" id="UP000429523"/>
    </source>
</evidence>
<name>A0A6A3PZP5_9STRA</name>
<dbReference type="EMBL" id="QXFZ01004047">
    <property type="protein sequence ID" value="KAE9065953.1"/>
    <property type="molecule type" value="Genomic_DNA"/>
</dbReference>
<evidence type="ECO:0000313" key="16">
    <source>
        <dbReference type="Proteomes" id="UP000441208"/>
    </source>
</evidence>
<feature type="region of interest" description="Disordered" evidence="1">
    <location>
        <begin position="1"/>
        <end position="105"/>
    </location>
</feature>
<comment type="caution">
    <text evidence="5">The sequence shown here is derived from an EMBL/GenBank/DDBJ whole genome shotgun (WGS) entry which is preliminary data.</text>
</comment>
<dbReference type="EMBL" id="QXGE01004229">
    <property type="protein sequence ID" value="KAE9271419.1"/>
    <property type="molecule type" value="Genomic_DNA"/>
</dbReference>